<dbReference type="FunCoup" id="A0A061ABY7">
    <property type="interactions" value="103"/>
</dbReference>
<name>A0A061ABY7_9MOLU</name>
<organism evidence="6 7">
    <name type="scientific">Acholeplasma oculi</name>
    <dbReference type="NCBI Taxonomy" id="35623"/>
    <lineage>
        <taxon>Bacteria</taxon>
        <taxon>Bacillati</taxon>
        <taxon>Mycoplasmatota</taxon>
        <taxon>Mollicutes</taxon>
        <taxon>Acholeplasmatales</taxon>
        <taxon>Acholeplasmataceae</taxon>
        <taxon>Acholeplasma</taxon>
    </lineage>
</organism>
<dbReference type="STRING" id="35623.Aocu_13120"/>
<evidence type="ECO:0000256" key="3">
    <source>
        <dbReference type="ARBA" id="ARBA00022801"/>
    </source>
</evidence>
<evidence type="ECO:0000313" key="7">
    <source>
        <dbReference type="Proteomes" id="UP000032434"/>
    </source>
</evidence>
<dbReference type="InParanoid" id="A0A061ABY7"/>
<dbReference type="EMBL" id="LK028559">
    <property type="protein sequence ID" value="CDR31385.1"/>
    <property type="molecule type" value="Genomic_DNA"/>
</dbReference>
<dbReference type="InterPro" id="IPR036389">
    <property type="entry name" value="RNase_III_sf"/>
</dbReference>
<dbReference type="GO" id="GO:0004525">
    <property type="term" value="F:ribonuclease III activity"/>
    <property type="evidence" value="ECO:0007669"/>
    <property type="project" value="InterPro"/>
</dbReference>
<feature type="active site" evidence="4">
    <location>
        <position position="11"/>
    </location>
</feature>
<dbReference type="PATRIC" id="fig|35623.3.peg.1311"/>
<comment type="subcellular location">
    <subcellularLocation>
        <location evidence="4">Cytoplasm</location>
    </subcellularLocation>
</comment>
<dbReference type="HAMAP" id="MF_01468">
    <property type="entry name" value="RNase_Mini_III"/>
    <property type="match status" value="1"/>
</dbReference>
<evidence type="ECO:0000259" key="5">
    <source>
        <dbReference type="Pfam" id="PF00636"/>
    </source>
</evidence>
<keyword evidence="4" id="KW-0699">rRNA-binding</keyword>
<accession>A0A061ABY7</accession>
<dbReference type="GO" id="GO:0019843">
    <property type="term" value="F:rRNA binding"/>
    <property type="evidence" value="ECO:0007669"/>
    <property type="project" value="UniProtKB-UniRule"/>
</dbReference>
<dbReference type="HOGENOM" id="CLU_091169_2_0_14"/>
<comment type="subunit">
    <text evidence="4">Homodimer.</text>
</comment>
<evidence type="ECO:0000256" key="4">
    <source>
        <dbReference type="HAMAP-Rule" id="MF_01468"/>
    </source>
</evidence>
<dbReference type="PANTHER" id="PTHR34276">
    <property type="entry name" value="MINI-RIBONUCLEASE 3"/>
    <property type="match status" value="1"/>
</dbReference>
<evidence type="ECO:0000256" key="1">
    <source>
        <dbReference type="ARBA" id="ARBA00022722"/>
    </source>
</evidence>
<evidence type="ECO:0000313" key="6">
    <source>
        <dbReference type="EMBL" id="CDR31385.1"/>
    </source>
</evidence>
<keyword evidence="7" id="KW-1185">Reference proteome</keyword>
<gene>
    <name evidence="4 6" type="primary">mrnC</name>
    <name evidence="6" type="ORF">Aocu_13120</name>
</gene>
<dbReference type="GO" id="GO:0005737">
    <property type="term" value="C:cytoplasm"/>
    <property type="evidence" value="ECO:0007669"/>
    <property type="project" value="UniProtKB-SubCell"/>
</dbReference>
<protein>
    <recommendedName>
        <fullName evidence="4">Mini-ribonuclease 3</fullName>
        <shortName evidence="4">Mini-3</shortName>
        <shortName evidence="4">Mini-RNase 3</shortName>
        <ecNumber evidence="4">3.1.26.-</ecNumber>
    </recommendedName>
    <alternativeName>
        <fullName evidence="4">Mini-RNase III</fullName>
        <shortName evidence="4">Mini-III</shortName>
    </alternativeName>
</protein>
<dbReference type="InterPro" id="IPR000999">
    <property type="entry name" value="RNase_III_dom"/>
</dbReference>
<keyword evidence="2 4" id="KW-0255">Endonuclease</keyword>
<keyword evidence="4" id="KW-0698">rRNA processing</keyword>
<feature type="domain" description="RNase III" evidence="5">
    <location>
        <begin position="5"/>
        <end position="103"/>
    </location>
</feature>
<keyword evidence="4" id="KW-0963">Cytoplasm</keyword>
<dbReference type="PIRSF" id="PIRSF005520">
    <property type="entry name" value="UCP005520"/>
    <property type="match status" value="1"/>
</dbReference>
<keyword evidence="1 4" id="KW-0540">Nuclease</keyword>
<reference evidence="7" key="1">
    <citation type="submission" date="2014-05" db="EMBL/GenBank/DDBJ databases">
        <authorList>
            <person name="Kube M."/>
        </authorList>
    </citation>
    <scope>NUCLEOTIDE SEQUENCE [LARGE SCALE GENOMIC DNA]</scope>
</reference>
<comment type="function">
    <text evidence="4">Involved in correct processing of both the 5' and 3' ends of 23S rRNA precursor. Processes 30S rRNA precursor transcript even in absence of ribonuclease 3 (Rnc); Rnc processes 30S rRNA into smaller rRNA precursors.</text>
</comment>
<evidence type="ECO:0000256" key="2">
    <source>
        <dbReference type="ARBA" id="ARBA00022759"/>
    </source>
</evidence>
<keyword evidence="3 4" id="KW-0378">Hydrolase</keyword>
<dbReference type="SUPFAM" id="SSF69065">
    <property type="entry name" value="RNase III domain-like"/>
    <property type="match status" value="1"/>
</dbReference>
<dbReference type="EC" id="3.1.26.-" evidence="4"/>
<keyword evidence="4" id="KW-0694">RNA-binding</keyword>
<proteinExistence type="inferred from homology"/>
<keyword evidence="4" id="KW-0460">Magnesium</keyword>
<dbReference type="Pfam" id="PF00636">
    <property type="entry name" value="Ribonuclease_3"/>
    <property type="match status" value="1"/>
</dbReference>
<dbReference type="AlphaFoldDB" id="A0A061ABY7"/>
<dbReference type="KEGG" id="aoc:Aocu_13120"/>
<dbReference type="Proteomes" id="UP000032434">
    <property type="component" value="Chromosome 1"/>
</dbReference>
<dbReference type="RefSeq" id="WP_052670131.1">
    <property type="nucleotide sequence ID" value="NZ_FUZK01000001.1"/>
</dbReference>
<sequence>MNGLSLAYLGDAYYELEIRRYLIQFGYTKVDLLHKMKVKYASNQAQASIMNHLLEQNLLNEEEISYYKKGRNGAHFTRKNINMVDYQQATGFESLIGYLSLHDETRCKEVIQLGIEFIRSGEKDGERLAK</sequence>
<comment type="cofactor">
    <cofactor evidence="4">
        <name>Mg(2+)</name>
        <dbReference type="ChEBI" id="CHEBI:18420"/>
    </cofactor>
</comment>
<comment type="similarity">
    <text evidence="4">Belongs to the MrnC RNase family.</text>
</comment>
<dbReference type="InterPro" id="IPR008226">
    <property type="entry name" value="Mini3_fam"/>
</dbReference>
<keyword evidence="4" id="KW-0690">Ribosome biogenesis</keyword>
<dbReference type="Gene3D" id="1.10.1520.10">
    <property type="entry name" value="Ribonuclease III domain"/>
    <property type="match status" value="1"/>
</dbReference>
<dbReference type="GO" id="GO:0006364">
    <property type="term" value="P:rRNA processing"/>
    <property type="evidence" value="ECO:0007669"/>
    <property type="project" value="UniProtKB-UniRule"/>
</dbReference>
<dbReference type="PANTHER" id="PTHR34276:SF1">
    <property type="entry name" value="MINI-RIBONUCLEASE 3"/>
    <property type="match status" value="1"/>
</dbReference>